<name>A0AA47N987_MERPO</name>
<evidence type="ECO:0000259" key="1">
    <source>
        <dbReference type="Pfam" id="PF18658"/>
    </source>
</evidence>
<evidence type="ECO:0000313" key="3">
    <source>
        <dbReference type="Proteomes" id="UP001174136"/>
    </source>
</evidence>
<sequence length="492" mass="55803">MSESKKKKTYHFQEEWEEEFFFTTVRDKSVCLICGAAVALAKRHNVERHFSTLHRTFNASYPPGSTLRAEKVRELKAALGKQQSFFTKPVKQSVATTEASFRAAQYLAVNKKAFSDGEVVKGVMSVVADTLFKDHKNGKEIIAAISDVQLSANTIARRVSAMSTDLTQQLNRELGTCKWFSIQCDESVDNSSTAQLMVFVRMVFSDFTTKEEMLTLLPLKTTTKAVDIYEAMKRYFTEKNIPLEKLVSVTTDGAPAMTGRHSGFIARCRRDPDFPRFLNYHCIIHQQAICAKVMGFDHVMTPVVKIVNSIRSKATQHRSFKLLLEELSAEYGDLLLHTEIRWLSRGRVLQRFLSLLGEIKEFMDSRGQDTALLQDAEWKLDLAFLTDITRKLNHLNCELQGKDKNVTDMISAVSAFRAKLNIFSVHLQSKKFLHFPSVQSILNATAPASGALDRAAEKYTQLISRLGHEFEERFQDFDKLQPFNPETLLCGI</sequence>
<accession>A0AA47N987</accession>
<evidence type="ECO:0000313" key="2">
    <source>
        <dbReference type="EMBL" id="KAK0154029.1"/>
    </source>
</evidence>
<keyword evidence="3" id="KW-1185">Reference proteome</keyword>
<organism evidence="2 3">
    <name type="scientific">Merluccius polli</name>
    <name type="common">Benguela hake</name>
    <name type="synonym">Merluccius cadenati</name>
    <dbReference type="NCBI Taxonomy" id="89951"/>
    <lineage>
        <taxon>Eukaryota</taxon>
        <taxon>Metazoa</taxon>
        <taxon>Chordata</taxon>
        <taxon>Craniata</taxon>
        <taxon>Vertebrata</taxon>
        <taxon>Euteleostomi</taxon>
        <taxon>Actinopterygii</taxon>
        <taxon>Neopterygii</taxon>
        <taxon>Teleostei</taxon>
        <taxon>Neoteleostei</taxon>
        <taxon>Acanthomorphata</taxon>
        <taxon>Zeiogadaria</taxon>
        <taxon>Gadariae</taxon>
        <taxon>Gadiformes</taxon>
        <taxon>Gadoidei</taxon>
        <taxon>Merlucciidae</taxon>
        <taxon>Merluccius</taxon>
    </lineage>
</organism>
<dbReference type="PANTHER" id="PTHR45913">
    <property type="entry name" value="EPM2A-INTERACTING PROTEIN 1"/>
    <property type="match status" value="1"/>
</dbReference>
<dbReference type="AlphaFoldDB" id="A0AA47N987"/>
<protein>
    <submittedName>
        <fullName evidence="2">General transcription factor II-I repeat domain-containing protein 2</fullName>
    </submittedName>
</protein>
<feature type="domain" description="SPIN-DOC-like zinc-finger" evidence="1">
    <location>
        <begin position="13"/>
        <end position="56"/>
    </location>
</feature>
<dbReference type="InterPro" id="IPR012337">
    <property type="entry name" value="RNaseH-like_sf"/>
</dbReference>
<reference evidence="2" key="1">
    <citation type="journal article" date="2023" name="Front. Mar. Sci.">
        <title>A new Merluccius polli reference genome to investigate the effects of global change in West African waters.</title>
        <authorList>
            <person name="Mateo J.L."/>
            <person name="Blanco-Fernandez C."/>
            <person name="Garcia-Vazquez E."/>
            <person name="Machado-Schiaffino G."/>
        </authorList>
    </citation>
    <scope>NUCLEOTIDE SEQUENCE</scope>
    <source>
        <strain evidence="2">C29</strain>
        <tissue evidence="2">Fin</tissue>
    </source>
</reference>
<dbReference type="EMBL" id="JAOPHQ010000591">
    <property type="protein sequence ID" value="KAK0154029.1"/>
    <property type="molecule type" value="Genomic_DNA"/>
</dbReference>
<comment type="caution">
    <text evidence="2">The sequence shown here is derived from an EMBL/GenBank/DDBJ whole genome shotgun (WGS) entry which is preliminary data.</text>
</comment>
<dbReference type="PANTHER" id="PTHR45913:SF21">
    <property type="entry name" value="DUF4371 DOMAIN-CONTAINING PROTEIN"/>
    <property type="match status" value="1"/>
</dbReference>
<gene>
    <name evidence="2" type="ORF">N1851_003893</name>
</gene>
<dbReference type="Pfam" id="PF18658">
    <property type="entry name" value="zf-C2H2_12"/>
    <property type="match status" value="1"/>
</dbReference>
<dbReference type="Proteomes" id="UP001174136">
    <property type="component" value="Unassembled WGS sequence"/>
</dbReference>
<dbReference type="SUPFAM" id="SSF53098">
    <property type="entry name" value="Ribonuclease H-like"/>
    <property type="match status" value="1"/>
</dbReference>
<dbReference type="InterPro" id="IPR040647">
    <property type="entry name" value="SPIN-DOC_Znf-C2H2"/>
</dbReference>
<proteinExistence type="predicted"/>